<keyword evidence="2" id="KW-0812">Transmembrane</keyword>
<keyword evidence="9" id="KW-1185">Reference proteome</keyword>
<evidence type="ECO:0000259" key="7">
    <source>
        <dbReference type="PROSITE" id="PS50053"/>
    </source>
</evidence>
<feature type="compositionally biased region" description="Low complexity" evidence="6">
    <location>
        <begin position="187"/>
        <end position="203"/>
    </location>
</feature>
<evidence type="ECO:0000256" key="3">
    <source>
        <dbReference type="ARBA" id="ARBA00022989"/>
    </source>
</evidence>
<feature type="compositionally biased region" description="Basic and acidic residues" evidence="6">
    <location>
        <begin position="564"/>
        <end position="589"/>
    </location>
</feature>
<dbReference type="Pfam" id="PF00240">
    <property type="entry name" value="ubiquitin"/>
    <property type="match status" value="1"/>
</dbReference>
<comment type="subcellular location">
    <subcellularLocation>
        <location evidence="1">Membrane</location>
    </subcellularLocation>
</comment>
<dbReference type="InterPro" id="IPR039751">
    <property type="entry name" value="HERPUD1/2"/>
</dbReference>
<feature type="compositionally biased region" description="Low complexity" evidence="6">
    <location>
        <begin position="98"/>
        <end position="121"/>
    </location>
</feature>
<proteinExistence type="predicted"/>
<feature type="region of interest" description="Disordered" evidence="6">
    <location>
        <begin position="506"/>
        <end position="525"/>
    </location>
</feature>
<feature type="domain" description="Ubiquitin-like" evidence="7">
    <location>
        <begin position="15"/>
        <end position="77"/>
    </location>
</feature>
<dbReference type="Gene3D" id="3.10.20.90">
    <property type="entry name" value="Phosphatidylinositol 3-kinase Catalytic Subunit, Chain A, domain 1"/>
    <property type="match status" value="1"/>
</dbReference>
<reference evidence="8 9" key="1">
    <citation type="submission" date="2018-02" db="EMBL/GenBank/DDBJ databases">
        <title>The genomes of Aspergillus section Nigri reveals drivers in fungal speciation.</title>
        <authorList>
            <consortium name="DOE Joint Genome Institute"/>
            <person name="Vesth T.C."/>
            <person name="Nybo J."/>
            <person name="Theobald S."/>
            <person name="Brandl J."/>
            <person name="Frisvad J.C."/>
            <person name="Nielsen K.F."/>
            <person name="Lyhne E.K."/>
            <person name="Kogle M.E."/>
            <person name="Kuo A."/>
            <person name="Riley R."/>
            <person name="Clum A."/>
            <person name="Nolan M."/>
            <person name="Lipzen A."/>
            <person name="Salamov A."/>
            <person name="Henrissat B."/>
            <person name="Wiebenga A."/>
            <person name="De vries R.P."/>
            <person name="Grigoriev I.V."/>
            <person name="Mortensen U.H."/>
            <person name="Andersen M.R."/>
            <person name="Baker S.E."/>
        </authorList>
    </citation>
    <scope>NUCLEOTIDE SEQUENCE [LARGE SCALE GENOMIC DNA]</scope>
    <source>
        <strain evidence="8 9">CBS 707.79</strain>
    </source>
</reference>
<dbReference type="AlphaFoldDB" id="A0A319DH61"/>
<dbReference type="InterPro" id="IPR000626">
    <property type="entry name" value="Ubiquitin-like_dom"/>
</dbReference>
<keyword evidence="3" id="KW-1133">Transmembrane helix</keyword>
<evidence type="ECO:0000313" key="9">
    <source>
        <dbReference type="Proteomes" id="UP000247810"/>
    </source>
</evidence>
<dbReference type="PANTHER" id="PTHR12943">
    <property type="entry name" value="HOMOCYSTEINE-RESPONSIVE ENDOPLASMIC RETICULUM-RESIDENT UNIQUITIN-LIKE DOMAIN HERPUD PROTEIN FAMILY MEMBER"/>
    <property type="match status" value="1"/>
</dbReference>
<name>A0A319DH61_9EURO</name>
<dbReference type="GO" id="GO:0016020">
    <property type="term" value="C:membrane"/>
    <property type="evidence" value="ECO:0007669"/>
    <property type="project" value="UniProtKB-SubCell"/>
</dbReference>
<dbReference type="VEuPathDB" id="FungiDB:BO71DRAFT_448466"/>
<evidence type="ECO:0000256" key="2">
    <source>
        <dbReference type="ARBA" id="ARBA00022692"/>
    </source>
</evidence>
<evidence type="ECO:0000256" key="6">
    <source>
        <dbReference type="SAM" id="MobiDB-lite"/>
    </source>
</evidence>
<dbReference type="GO" id="GO:0030968">
    <property type="term" value="P:endoplasmic reticulum unfolded protein response"/>
    <property type="evidence" value="ECO:0007669"/>
    <property type="project" value="TreeGrafter"/>
</dbReference>
<dbReference type="PANTHER" id="PTHR12943:SF27">
    <property type="entry name" value="HOMOCYSTEINE-INDUCED ENDOPLASMIC RETICULUM PROTEIN, ISOFORM A"/>
    <property type="match status" value="1"/>
</dbReference>
<dbReference type="Proteomes" id="UP000247810">
    <property type="component" value="Unassembled WGS sequence"/>
</dbReference>
<keyword evidence="5" id="KW-0834">Unfolded protein response</keyword>
<dbReference type="FunFam" id="3.10.20.90:FF:000046">
    <property type="entry name" value="Homocysteine-responsive endoplasmic reticulum-resident ubiquitin-like domain member 2 protein"/>
    <property type="match status" value="1"/>
</dbReference>
<feature type="region of interest" description="Disordered" evidence="6">
    <location>
        <begin position="174"/>
        <end position="238"/>
    </location>
</feature>
<evidence type="ECO:0000256" key="4">
    <source>
        <dbReference type="ARBA" id="ARBA00023136"/>
    </source>
</evidence>
<gene>
    <name evidence="8" type="ORF">BO71DRAFT_448466</name>
</gene>
<feature type="region of interest" description="Disordered" evidence="6">
    <location>
        <begin position="331"/>
        <end position="353"/>
    </location>
</feature>
<sequence length="615" mass="66835">MASTDEAESPRSIVLHVLCPSLPPPNKYSLYDLSPSSTVAALKARISRTIPSEPSPETQRLIYRGKPLINDAVTLRDVLEPANESEYSIHLVLPPAPASHASSSAGAPAPAPTPRAAGIPTPQSPFAHTRFPPQYLPRGQEIRYRGHMPPAPHEAEIGLALRRNIEAIRRQIDMQERGGPVGGASAGPGTTTTHATTTTSSFPQQGPWPQMAPGISQPPSGHSSSISSGHFSSLSDSTVTSHLSNSTIANSNFPQEVRLRLQILRHQISFGEEQLNRGEAPPMDHIIRIRTQLFALLDEQYQNPLAERDGSIESLLTRVFNIYTRADQLRVSHARTSPTSPALPGPTPTSAPGQAPLYLLSSPTGYQALVANPQGAETMHASLDALRAMHPPATTTPMPRAPAQPELHNANAVVMENIVRQAVLNQRGENNGQLTFARTMRRIWLFVRLYFFCYMFSEPGTWTRVLFVTLAVLTSLISETGVPQQLYRMLVAPIQQHLEGLVHFAPDEPAAPQGAQPAATGNRPAGLSAGLRHQIRRVERSLALFVASLVPGVGERHVEVRNAAEAARTAEREREEEQRRQQEANREGAAEEQTQENGERPAAETGARPIPAADN</sequence>
<feature type="region of interest" description="Disordered" evidence="6">
    <location>
        <begin position="564"/>
        <end position="615"/>
    </location>
</feature>
<evidence type="ECO:0000313" key="8">
    <source>
        <dbReference type="EMBL" id="PYH96741.1"/>
    </source>
</evidence>
<feature type="compositionally biased region" description="Low complexity" evidence="6">
    <location>
        <begin position="215"/>
        <end position="237"/>
    </location>
</feature>
<dbReference type="OrthoDB" id="21589at2759"/>
<dbReference type="PROSITE" id="PS50053">
    <property type="entry name" value="UBIQUITIN_2"/>
    <property type="match status" value="1"/>
</dbReference>
<organism evidence="8 9">
    <name type="scientific">Aspergillus ellipticus CBS 707.79</name>
    <dbReference type="NCBI Taxonomy" id="1448320"/>
    <lineage>
        <taxon>Eukaryota</taxon>
        <taxon>Fungi</taxon>
        <taxon>Dikarya</taxon>
        <taxon>Ascomycota</taxon>
        <taxon>Pezizomycotina</taxon>
        <taxon>Eurotiomycetes</taxon>
        <taxon>Eurotiomycetidae</taxon>
        <taxon>Eurotiales</taxon>
        <taxon>Aspergillaceae</taxon>
        <taxon>Aspergillus</taxon>
        <taxon>Aspergillus subgen. Circumdati</taxon>
    </lineage>
</organism>
<dbReference type="EMBL" id="KZ825834">
    <property type="protein sequence ID" value="PYH96741.1"/>
    <property type="molecule type" value="Genomic_DNA"/>
</dbReference>
<dbReference type="InterPro" id="IPR029071">
    <property type="entry name" value="Ubiquitin-like_domsf"/>
</dbReference>
<dbReference type="SUPFAM" id="SSF54236">
    <property type="entry name" value="Ubiquitin-like"/>
    <property type="match status" value="1"/>
</dbReference>
<keyword evidence="4" id="KW-0472">Membrane</keyword>
<protein>
    <recommendedName>
        <fullName evidence="7">Ubiquitin-like domain-containing protein</fullName>
    </recommendedName>
</protein>
<dbReference type="STRING" id="1448320.A0A319DH61"/>
<feature type="compositionally biased region" description="Low complexity" evidence="6">
    <location>
        <begin position="507"/>
        <end position="519"/>
    </location>
</feature>
<feature type="region of interest" description="Disordered" evidence="6">
    <location>
        <begin position="97"/>
        <end position="132"/>
    </location>
</feature>
<evidence type="ECO:0000256" key="1">
    <source>
        <dbReference type="ARBA" id="ARBA00004370"/>
    </source>
</evidence>
<accession>A0A319DH61</accession>
<evidence type="ECO:0000256" key="5">
    <source>
        <dbReference type="ARBA" id="ARBA00023230"/>
    </source>
</evidence>